<evidence type="ECO:0000313" key="1">
    <source>
        <dbReference type="EMBL" id="CAE8633102.1"/>
    </source>
</evidence>
<accession>A0A813H5K4</accession>
<dbReference type="EMBL" id="CAJNNV010030631">
    <property type="protein sequence ID" value="CAE8633102.1"/>
    <property type="molecule type" value="Genomic_DNA"/>
</dbReference>
<name>A0A813H5K4_POLGL</name>
<gene>
    <name evidence="1" type="ORF">PGLA1383_LOCUS49016</name>
</gene>
<comment type="caution">
    <text evidence="1">The sequence shown here is derived from an EMBL/GenBank/DDBJ whole genome shotgun (WGS) entry which is preliminary data.</text>
</comment>
<proteinExistence type="predicted"/>
<protein>
    <submittedName>
        <fullName evidence="1">Uncharacterized protein</fullName>
    </submittedName>
</protein>
<dbReference type="Proteomes" id="UP000654075">
    <property type="component" value="Unassembled WGS sequence"/>
</dbReference>
<dbReference type="OrthoDB" id="1714095at2759"/>
<sequence length="165" mass="18774">MEIFITVESLFTMFIMYISDKTGAPKLQGVDARLCFRRMEGPEPTFCDTHVVLVWAIAQMSLHLFFPIRWRILVPAEMLSVVFYMLVLSSSTEGLSDAATTWVMSTVLVAVCAMGKRRLEYQERLSMLMFISEKTLRFQSEFILSQAQLQKKDPSPSSEASLAID</sequence>
<dbReference type="AlphaFoldDB" id="A0A813H5K4"/>
<keyword evidence="2" id="KW-1185">Reference proteome</keyword>
<organism evidence="1 2">
    <name type="scientific">Polarella glacialis</name>
    <name type="common">Dinoflagellate</name>
    <dbReference type="NCBI Taxonomy" id="89957"/>
    <lineage>
        <taxon>Eukaryota</taxon>
        <taxon>Sar</taxon>
        <taxon>Alveolata</taxon>
        <taxon>Dinophyceae</taxon>
        <taxon>Suessiales</taxon>
        <taxon>Suessiaceae</taxon>
        <taxon>Polarella</taxon>
    </lineage>
</organism>
<evidence type="ECO:0000313" key="2">
    <source>
        <dbReference type="Proteomes" id="UP000654075"/>
    </source>
</evidence>
<reference evidence="1" key="1">
    <citation type="submission" date="2021-02" db="EMBL/GenBank/DDBJ databases">
        <authorList>
            <person name="Dougan E. K."/>
            <person name="Rhodes N."/>
            <person name="Thang M."/>
            <person name="Chan C."/>
        </authorList>
    </citation>
    <scope>NUCLEOTIDE SEQUENCE</scope>
</reference>
<feature type="non-terminal residue" evidence="1">
    <location>
        <position position="165"/>
    </location>
</feature>